<keyword evidence="3" id="KW-1185">Reference proteome</keyword>
<name>K9TEK6_9CYAN</name>
<evidence type="ECO:0000313" key="2">
    <source>
        <dbReference type="EMBL" id="AFY80975.1"/>
    </source>
</evidence>
<sequence>MLPSDYPESGTDCFNPHPQGFCWLKGDLTPQPPSLRGKGEPESPSPLRGGVWGEVSFLIRQQSPQGCGYRDEARLRGLI</sequence>
<evidence type="ECO:0000256" key="1">
    <source>
        <dbReference type="SAM" id="MobiDB-lite"/>
    </source>
</evidence>
<dbReference type="KEGG" id="oac:Oscil6304_1261"/>
<dbReference type="STRING" id="56110.Oscil6304_1261"/>
<dbReference type="InParanoid" id="K9TEK6"/>
<reference evidence="2 3" key="1">
    <citation type="submission" date="2012-06" db="EMBL/GenBank/DDBJ databases">
        <title>Finished chromosome of genome of Oscillatoria acuminata PCC 6304.</title>
        <authorList>
            <consortium name="US DOE Joint Genome Institute"/>
            <person name="Gugger M."/>
            <person name="Coursin T."/>
            <person name="Rippka R."/>
            <person name="Tandeau De Marsac N."/>
            <person name="Huntemann M."/>
            <person name="Wei C.-L."/>
            <person name="Han J."/>
            <person name="Detter J.C."/>
            <person name="Han C."/>
            <person name="Tapia R."/>
            <person name="Davenport K."/>
            <person name="Daligault H."/>
            <person name="Erkkila T."/>
            <person name="Gu W."/>
            <person name="Munk A.C.C."/>
            <person name="Teshima H."/>
            <person name="Xu Y."/>
            <person name="Chain P."/>
            <person name="Chen A."/>
            <person name="Krypides N."/>
            <person name="Mavromatis K."/>
            <person name="Markowitz V."/>
            <person name="Szeto E."/>
            <person name="Ivanova N."/>
            <person name="Mikhailova N."/>
            <person name="Ovchinnikova G."/>
            <person name="Pagani I."/>
            <person name="Pati A."/>
            <person name="Goodwin L."/>
            <person name="Peters L."/>
            <person name="Pitluck S."/>
            <person name="Woyke T."/>
            <person name="Kerfeld C."/>
        </authorList>
    </citation>
    <scope>NUCLEOTIDE SEQUENCE [LARGE SCALE GENOMIC DNA]</scope>
    <source>
        <strain evidence="2 3">PCC 6304</strain>
    </source>
</reference>
<gene>
    <name evidence="2" type="ORF">Oscil6304_1261</name>
</gene>
<protein>
    <submittedName>
        <fullName evidence="2">Uncharacterized protein</fullName>
    </submittedName>
</protein>
<evidence type="ECO:0000313" key="3">
    <source>
        <dbReference type="Proteomes" id="UP000010367"/>
    </source>
</evidence>
<feature type="region of interest" description="Disordered" evidence="1">
    <location>
        <begin position="28"/>
        <end position="47"/>
    </location>
</feature>
<organism evidence="2 3">
    <name type="scientific">Oscillatoria acuminata PCC 6304</name>
    <dbReference type="NCBI Taxonomy" id="56110"/>
    <lineage>
        <taxon>Bacteria</taxon>
        <taxon>Bacillati</taxon>
        <taxon>Cyanobacteriota</taxon>
        <taxon>Cyanophyceae</taxon>
        <taxon>Oscillatoriophycideae</taxon>
        <taxon>Oscillatoriales</taxon>
        <taxon>Oscillatoriaceae</taxon>
        <taxon>Oscillatoria</taxon>
    </lineage>
</organism>
<proteinExistence type="predicted"/>
<dbReference type="AlphaFoldDB" id="K9TEK6"/>
<dbReference type="Proteomes" id="UP000010367">
    <property type="component" value="Chromosome"/>
</dbReference>
<dbReference type="HOGENOM" id="CLU_2602616_0_0_3"/>
<accession>K9TEK6</accession>
<dbReference type="EMBL" id="CP003607">
    <property type="protein sequence ID" value="AFY80975.1"/>
    <property type="molecule type" value="Genomic_DNA"/>
</dbReference>